<comment type="caution">
    <text evidence="8">The sequence shown here is derived from an EMBL/GenBank/DDBJ whole genome shotgun (WGS) entry which is preliminary data.</text>
</comment>
<name>A0A494Z0M3_9BACL</name>
<dbReference type="PANTHER" id="PTHR33452">
    <property type="entry name" value="OXIDOREDUCTASE CATD-RELATED"/>
    <property type="match status" value="1"/>
</dbReference>
<keyword evidence="9" id="KW-1185">Reference proteome</keyword>
<evidence type="ECO:0000256" key="1">
    <source>
        <dbReference type="ARBA" id="ARBA00004651"/>
    </source>
</evidence>
<evidence type="ECO:0000256" key="3">
    <source>
        <dbReference type="ARBA" id="ARBA00022475"/>
    </source>
</evidence>
<evidence type="ECO:0000256" key="2">
    <source>
        <dbReference type="ARBA" id="ARBA00006679"/>
    </source>
</evidence>
<evidence type="ECO:0000313" key="8">
    <source>
        <dbReference type="EMBL" id="RKQ16010.1"/>
    </source>
</evidence>
<keyword evidence="3" id="KW-1003">Cell membrane</keyword>
<comment type="subcellular location">
    <subcellularLocation>
        <location evidence="1">Cell membrane</location>
        <topology evidence="1">Multi-pass membrane protein</topology>
    </subcellularLocation>
</comment>
<feature type="transmembrane region" description="Helical" evidence="7">
    <location>
        <begin position="46"/>
        <end position="66"/>
    </location>
</feature>
<dbReference type="Pfam" id="PF07681">
    <property type="entry name" value="DoxX"/>
    <property type="match status" value="1"/>
</dbReference>
<evidence type="ECO:0000256" key="6">
    <source>
        <dbReference type="ARBA" id="ARBA00023136"/>
    </source>
</evidence>
<comment type="similarity">
    <text evidence="2">Belongs to the DoxX family.</text>
</comment>
<evidence type="ECO:0000256" key="5">
    <source>
        <dbReference type="ARBA" id="ARBA00022989"/>
    </source>
</evidence>
<feature type="transmembrane region" description="Helical" evidence="7">
    <location>
        <begin position="73"/>
        <end position="91"/>
    </location>
</feature>
<dbReference type="Proteomes" id="UP000272238">
    <property type="component" value="Unassembled WGS sequence"/>
</dbReference>
<reference evidence="8 9" key="1">
    <citation type="journal article" date="2016" name="Antonie Van Leeuwenhoek">
        <title>Lysinibacillus endophyticus sp. nov., an indole-3-acetic acid producing endophytic bacterium isolated from corn root (Zea mays cv. Xinken-5).</title>
        <authorList>
            <person name="Yu J."/>
            <person name="Guan X."/>
            <person name="Liu C."/>
            <person name="Xiang W."/>
            <person name="Yu Z."/>
            <person name="Liu X."/>
            <person name="Wang G."/>
        </authorList>
    </citation>
    <scope>NUCLEOTIDE SEQUENCE [LARGE SCALE GENOMIC DNA]</scope>
    <source>
        <strain evidence="8 9">DSM 100506</strain>
    </source>
</reference>
<keyword evidence="6 7" id="KW-0472">Membrane</keyword>
<feature type="transmembrane region" description="Helical" evidence="7">
    <location>
        <begin position="7"/>
        <end position="26"/>
    </location>
</feature>
<dbReference type="InterPro" id="IPR051907">
    <property type="entry name" value="DoxX-like_oxidoreductase"/>
</dbReference>
<feature type="transmembrane region" description="Helical" evidence="7">
    <location>
        <begin position="103"/>
        <end position="122"/>
    </location>
</feature>
<protein>
    <submittedName>
        <fullName evidence="8">DoxX family protein</fullName>
    </submittedName>
</protein>
<dbReference type="OrthoDB" id="886570at2"/>
<dbReference type="InterPro" id="IPR032808">
    <property type="entry name" value="DoxX"/>
</dbReference>
<evidence type="ECO:0000256" key="4">
    <source>
        <dbReference type="ARBA" id="ARBA00022692"/>
    </source>
</evidence>
<sequence length="142" mass="15657">MLAKYEIGALIIRVVLGVIFFVHGLTKFQEGINETVTRFAEYGIPYAQYVAYGVGGIELLGGFFLIIGFSVRFVSALLIAVMVGAIMKVKLEAGFLNGYEFNVALIAMASYLLVAGSRLLALDKLFTSEPKKKARIEFKRSY</sequence>
<keyword evidence="5 7" id="KW-1133">Transmembrane helix</keyword>
<accession>A0A494Z0M3</accession>
<dbReference type="EMBL" id="RBZN01000025">
    <property type="protein sequence ID" value="RKQ16010.1"/>
    <property type="molecule type" value="Genomic_DNA"/>
</dbReference>
<evidence type="ECO:0000256" key="7">
    <source>
        <dbReference type="SAM" id="Phobius"/>
    </source>
</evidence>
<dbReference type="PANTHER" id="PTHR33452:SF1">
    <property type="entry name" value="INNER MEMBRANE PROTEIN YPHA-RELATED"/>
    <property type="match status" value="1"/>
</dbReference>
<gene>
    <name evidence="8" type="ORF">D8M03_10810</name>
</gene>
<dbReference type="GO" id="GO:0005886">
    <property type="term" value="C:plasma membrane"/>
    <property type="evidence" value="ECO:0007669"/>
    <property type="project" value="UniProtKB-SubCell"/>
</dbReference>
<dbReference type="AlphaFoldDB" id="A0A494Z0M3"/>
<proteinExistence type="inferred from homology"/>
<evidence type="ECO:0000313" key="9">
    <source>
        <dbReference type="Proteomes" id="UP000272238"/>
    </source>
</evidence>
<keyword evidence="4 7" id="KW-0812">Transmembrane</keyword>
<organism evidence="8 9">
    <name type="scientific">Ureibacillus endophyticus</name>
    <dbReference type="NCBI Taxonomy" id="1978490"/>
    <lineage>
        <taxon>Bacteria</taxon>
        <taxon>Bacillati</taxon>
        <taxon>Bacillota</taxon>
        <taxon>Bacilli</taxon>
        <taxon>Bacillales</taxon>
        <taxon>Caryophanaceae</taxon>
        <taxon>Ureibacillus</taxon>
    </lineage>
</organism>